<dbReference type="InterPro" id="IPR058240">
    <property type="entry name" value="rSAM_sf"/>
</dbReference>
<accession>A0A218M2Y8</accession>
<dbReference type="SUPFAM" id="SSF102114">
    <property type="entry name" value="Radical SAM enzymes"/>
    <property type="match status" value="1"/>
</dbReference>
<dbReference type="Gene3D" id="3.20.20.70">
    <property type="entry name" value="Aldolase class I"/>
    <property type="match status" value="1"/>
</dbReference>
<evidence type="ECO:0000256" key="3">
    <source>
        <dbReference type="ARBA" id="ARBA00022723"/>
    </source>
</evidence>
<dbReference type="GO" id="GO:0016829">
    <property type="term" value="F:lyase activity"/>
    <property type="evidence" value="ECO:0007669"/>
    <property type="project" value="UniProtKB-KW"/>
</dbReference>
<protein>
    <submittedName>
        <fullName evidence="9">Queuosine biosynthesis protein</fullName>
    </submittedName>
</protein>
<dbReference type="GO" id="GO:0046872">
    <property type="term" value="F:metal ion binding"/>
    <property type="evidence" value="ECO:0007669"/>
    <property type="project" value="UniProtKB-KW"/>
</dbReference>
<feature type="domain" description="Radical SAM core" evidence="8">
    <location>
        <begin position="47"/>
        <end position="130"/>
    </location>
</feature>
<dbReference type="InterPro" id="IPR007197">
    <property type="entry name" value="rSAM"/>
</dbReference>
<evidence type="ECO:0000259" key="8">
    <source>
        <dbReference type="Pfam" id="PF04055"/>
    </source>
</evidence>
<dbReference type="SFLD" id="SFLDS00029">
    <property type="entry name" value="Radical_SAM"/>
    <property type="match status" value="1"/>
</dbReference>
<proteinExistence type="inferred from homology"/>
<evidence type="ECO:0000256" key="7">
    <source>
        <dbReference type="ARBA" id="ARBA00023239"/>
    </source>
</evidence>
<dbReference type="CDD" id="cd01335">
    <property type="entry name" value="Radical_SAM"/>
    <property type="match status" value="1"/>
</dbReference>
<dbReference type="GO" id="GO:0051539">
    <property type="term" value="F:4 iron, 4 sulfur cluster binding"/>
    <property type="evidence" value="ECO:0007669"/>
    <property type="project" value="UniProtKB-KW"/>
</dbReference>
<keyword evidence="3" id="KW-0479">Metal-binding</keyword>
<dbReference type="HAMAP" id="MF_00917">
    <property type="entry name" value="QueE"/>
    <property type="match status" value="1"/>
</dbReference>
<evidence type="ECO:0000256" key="1">
    <source>
        <dbReference type="ARBA" id="ARBA00022485"/>
    </source>
</evidence>
<dbReference type="GeneID" id="40085811"/>
<dbReference type="EMBL" id="KY979132">
    <property type="protein sequence ID" value="ASD50406.1"/>
    <property type="molecule type" value="Genomic_DNA"/>
</dbReference>
<evidence type="ECO:0000313" key="9">
    <source>
        <dbReference type="EMBL" id="ASD50406.1"/>
    </source>
</evidence>
<dbReference type="OrthoDB" id="5981at10239"/>
<evidence type="ECO:0000256" key="6">
    <source>
        <dbReference type="ARBA" id="ARBA00023014"/>
    </source>
</evidence>
<keyword evidence="6" id="KW-0411">Iron-sulfur</keyword>
<evidence type="ECO:0000256" key="4">
    <source>
        <dbReference type="ARBA" id="ARBA00022842"/>
    </source>
</evidence>
<name>A0A218M2Y8_9CAUD</name>
<dbReference type="PANTHER" id="PTHR42836">
    <property type="entry name" value="7-CARBOXY-7-DEAZAGUANINE SYNTHASE"/>
    <property type="match status" value="1"/>
</dbReference>
<reference evidence="9 10" key="1">
    <citation type="submission" date="2017-08" db="EMBL/GenBank/DDBJ databases">
        <title>Characterization and complete genome sequence of novel bacteriophage infecting the causal agent of bacterial fruit blotch, Acidovorax citrulli.</title>
        <authorList>
            <person name="Midani A.R."/>
            <person name="Park S.-H."/>
            <person name="Choi T.-J."/>
        </authorList>
    </citation>
    <scope>NUCLEOTIDE SEQUENCE [LARGE SCALE GENOMIC DNA]</scope>
</reference>
<keyword evidence="10" id="KW-1185">Reference proteome</keyword>
<dbReference type="KEGG" id="vg:40085811"/>
<dbReference type="PANTHER" id="PTHR42836:SF1">
    <property type="entry name" value="7-CARBOXY-7-DEAZAGUANINE SYNTHASE"/>
    <property type="match status" value="1"/>
</dbReference>
<keyword evidence="1" id="KW-0004">4Fe-4S</keyword>
<evidence type="ECO:0000256" key="2">
    <source>
        <dbReference type="ARBA" id="ARBA00022691"/>
    </source>
</evidence>
<keyword evidence="2" id="KW-0949">S-adenosyl-L-methionine</keyword>
<sequence length="269" mass="29999">MFGTNEVVGKKWFKEAGDRLFVTSIFYSIQGEGPFMGAPAVFVRLGKCNLDCSFCDALFDQGDWMTPEQVDSKIDEVLAAKGIDQSTGMLLVITGGEPLLQDAAVPWMHDRMSRGNLVQIETNGILSMDELDPGIHVVCSPKISEKSGRYLKPSEANMGRIDYFKFLVSADPASPYHQVPDWAPRTLRTFVSPINVYLDAPREMKIFLVRDAQTKGIDFRSSKGEVASFWEEGTFDIAQNRLNHEYAGELAVTEGFRVSLQMHNLLSMA</sequence>
<evidence type="ECO:0000256" key="5">
    <source>
        <dbReference type="ARBA" id="ARBA00023004"/>
    </source>
</evidence>
<dbReference type="Proteomes" id="UP000224101">
    <property type="component" value="Segment"/>
</dbReference>
<dbReference type="InterPro" id="IPR024924">
    <property type="entry name" value="7-CO-7-deazaguanine_synth-like"/>
</dbReference>
<dbReference type="Pfam" id="PF04055">
    <property type="entry name" value="Radical_SAM"/>
    <property type="match status" value="1"/>
</dbReference>
<keyword evidence="7" id="KW-0456">Lyase</keyword>
<keyword evidence="4" id="KW-0460">Magnesium</keyword>
<organism evidence="9 10">
    <name type="scientific">Acidovorax phage ACP17</name>
    <dbReference type="NCBI Taxonomy" id="2010329"/>
    <lineage>
        <taxon>Viruses</taxon>
        <taxon>Duplodnaviria</taxon>
        <taxon>Heunggongvirae</taxon>
        <taxon>Uroviricota</taxon>
        <taxon>Caudoviricetes</taxon>
        <taxon>Busanvirus</taxon>
        <taxon>Busanvirus ACP17</taxon>
    </lineage>
</organism>
<dbReference type="InterPro" id="IPR013785">
    <property type="entry name" value="Aldolase_TIM"/>
</dbReference>
<dbReference type="RefSeq" id="YP_009609726.1">
    <property type="nucleotide sequence ID" value="NC_041997.1"/>
</dbReference>
<evidence type="ECO:0000313" key="10">
    <source>
        <dbReference type="Proteomes" id="UP000224101"/>
    </source>
</evidence>
<keyword evidence="5" id="KW-0408">Iron</keyword>